<organism evidence="1 2">
    <name type="scientific">Candidatus Accumulibacter affinis</name>
    <dbReference type="NCBI Taxonomy" id="2954384"/>
    <lineage>
        <taxon>Bacteria</taxon>
        <taxon>Pseudomonadati</taxon>
        <taxon>Pseudomonadota</taxon>
        <taxon>Betaproteobacteria</taxon>
        <taxon>Candidatus Accumulibacter</taxon>
    </lineage>
</organism>
<comment type="caution">
    <text evidence="1">The sequence shown here is derived from an EMBL/GenBank/DDBJ whole genome shotgun (WGS) entry which is preliminary data.</text>
</comment>
<dbReference type="Proteomes" id="UP000706151">
    <property type="component" value="Unassembled WGS sequence"/>
</dbReference>
<evidence type="ECO:0000313" key="2">
    <source>
        <dbReference type="Proteomes" id="UP000706151"/>
    </source>
</evidence>
<dbReference type="EMBL" id="JADJOT010000010">
    <property type="protein sequence ID" value="MBK7955384.1"/>
    <property type="molecule type" value="Genomic_DNA"/>
</dbReference>
<name>A0A935TC96_9PROT</name>
<accession>A0A935TC96</accession>
<reference evidence="1 2" key="1">
    <citation type="submission" date="2020-10" db="EMBL/GenBank/DDBJ databases">
        <title>Connecting structure to function with the recovery of over 1000 high-quality activated sludge metagenome-assembled genomes encoding full-length rRNA genes using long-read sequencing.</title>
        <authorList>
            <person name="Singleton C.M."/>
            <person name="Petriglieri F."/>
            <person name="Kristensen J.M."/>
            <person name="Kirkegaard R.H."/>
            <person name="Michaelsen T.Y."/>
            <person name="Andersen M.H."/>
            <person name="Karst S.M."/>
            <person name="Dueholm M.S."/>
            <person name="Nielsen P.H."/>
            <person name="Albertsen M."/>
        </authorList>
    </citation>
    <scope>NUCLEOTIDE SEQUENCE [LARGE SCALE GENOMIC DNA]</scope>
    <source>
        <strain evidence="1">Fred_18-Q3-R57-64_BAT3C.720</strain>
    </source>
</reference>
<dbReference type="AlphaFoldDB" id="A0A935TC96"/>
<proteinExistence type="predicted"/>
<evidence type="ECO:0008006" key="3">
    <source>
        <dbReference type="Google" id="ProtNLM"/>
    </source>
</evidence>
<protein>
    <recommendedName>
        <fullName evidence="3">HEPN domain-containing protein</fullName>
    </recommendedName>
</protein>
<evidence type="ECO:0000313" key="1">
    <source>
        <dbReference type="EMBL" id="MBK7955384.1"/>
    </source>
</evidence>
<gene>
    <name evidence="1" type="ORF">IPK02_16350</name>
</gene>
<sequence length="147" mass="16202">MSVTPRVDYLLCARRHIRDAHFLLDRGRKANAGQLFGFSVECGLKALLVRSGAPVDGDGNILKASGLREHLPKLGQLVNAMTTLPDGQAANIIQSQLPHLIDTHDWHTDHRYWRASAVPLASSLDNWEMAALEMDVLLDDVISKGLL</sequence>